<dbReference type="InterPro" id="IPR018376">
    <property type="entry name" value="Enoyl-CoA_hyd/isom_CS"/>
</dbReference>
<dbReference type="Gene3D" id="3.90.226.10">
    <property type="entry name" value="2-enoyl-CoA Hydratase, Chain A, domain 1"/>
    <property type="match status" value="1"/>
</dbReference>
<evidence type="ECO:0000256" key="2">
    <source>
        <dbReference type="RuleBase" id="RU003707"/>
    </source>
</evidence>
<dbReference type="CDD" id="cd06558">
    <property type="entry name" value="crotonase-like"/>
    <property type="match status" value="1"/>
</dbReference>
<feature type="transmembrane region" description="Helical" evidence="3">
    <location>
        <begin position="124"/>
        <end position="151"/>
    </location>
</feature>
<evidence type="ECO:0000256" key="1">
    <source>
        <dbReference type="ARBA" id="ARBA00005254"/>
    </source>
</evidence>
<dbReference type="PANTHER" id="PTHR11941">
    <property type="entry name" value="ENOYL-COA HYDRATASE-RELATED"/>
    <property type="match status" value="1"/>
</dbReference>
<dbReference type="PROSITE" id="PS00166">
    <property type="entry name" value="ENOYL_COA_HYDRATASE"/>
    <property type="match status" value="1"/>
</dbReference>
<proteinExistence type="inferred from homology"/>
<name>A0AAN7TS79_9MYCE</name>
<evidence type="ECO:0000313" key="5">
    <source>
        <dbReference type="Proteomes" id="UP001344447"/>
    </source>
</evidence>
<keyword evidence="3" id="KW-0472">Membrane</keyword>
<gene>
    <name evidence="4" type="ORF">RB653_010020</name>
</gene>
<dbReference type="InterPro" id="IPR029045">
    <property type="entry name" value="ClpP/crotonase-like_dom_sf"/>
</dbReference>
<dbReference type="PANTHER" id="PTHR11941:SF173">
    <property type="entry name" value="3-HYDROXYBUTYRYL-COA DEHYDRATASE-LIKE PROTEIN, MITOCHONDRIAL"/>
    <property type="match status" value="1"/>
</dbReference>
<dbReference type="Pfam" id="PF00378">
    <property type="entry name" value="ECH_1"/>
    <property type="match status" value="1"/>
</dbReference>
<comment type="similarity">
    <text evidence="1 2">Belongs to the enoyl-CoA hydratase/isomerase family.</text>
</comment>
<dbReference type="SUPFAM" id="SSF52096">
    <property type="entry name" value="ClpP/crotonase"/>
    <property type="match status" value="1"/>
</dbReference>
<evidence type="ECO:0000256" key="3">
    <source>
        <dbReference type="SAM" id="Phobius"/>
    </source>
</evidence>
<reference evidence="4 5" key="1">
    <citation type="submission" date="2023-11" db="EMBL/GenBank/DDBJ databases">
        <title>Dfirmibasis_genome.</title>
        <authorList>
            <person name="Edelbroek B."/>
            <person name="Kjellin J."/>
            <person name="Jerlstrom-Hultqvist J."/>
            <person name="Soderbom F."/>
        </authorList>
    </citation>
    <scope>NUCLEOTIDE SEQUENCE [LARGE SCALE GENOMIC DNA]</scope>
    <source>
        <strain evidence="4 5">TNS-C-14</strain>
    </source>
</reference>
<sequence length="299" mass="32958">MINRLFSINNIKNGSKFFSTTVVVENKQPLVILEKHLVNGKYTGVQIVKLNKPKHLNALTFEMGVDYKRVVDTLAEDKDLKCVVLTGEGKAFSAGGDLDFLIERTKDTPENNQKIMERFYRTFLYIRSLPVPIISAINGAAIGAGFCLALATDMRIVSNKAPVGLTFSKLGIHPGMGVTHSITNIVGQDVASYMLLSSDIIKGDEAQKLGLVLKSVEPDQVLPTALNLAETISRNSTIAVNSTTKTLRNKYNSDLDRSLTREADAQSQCWASKDIIEGILAIREGRDPKHNHLLFDNQK</sequence>
<dbReference type="EMBL" id="JAVFKY010000006">
    <property type="protein sequence ID" value="KAK5574767.1"/>
    <property type="molecule type" value="Genomic_DNA"/>
</dbReference>
<dbReference type="AlphaFoldDB" id="A0AAN7TS79"/>
<dbReference type="GO" id="GO:0005739">
    <property type="term" value="C:mitochondrion"/>
    <property type="evidence" value="ECO:0007669"/>
    <property type="project" value="TreeGrafter"/>
</dbReference>
<protein>
    <submittedName>
        <fullName evidence="4">Uncharacterized protein</fullName>
    </submittedName>
</protein>
<comment type="caution">
    <text evidence="4">The sequence shown here is derived from an EMBL/GenBank/DDBJ whole genome shotgun (WGS) entry which is preliminary data.</text>
</comment>
<dbReference type="InterPro" id="IPR001753">
    <property type="entry name" value="Enoyl-CoA_hydra/iso"/>
</dbReference>
<keyword evidence="3" id="KW-0812">Transmembrane</keyword>
<accession>A0AAN7TS79</accession>
<dbReference type="Proteomes" id="UP001344447">
    <property type="component" value="Unassembled WGS sequence"/>
</dbReference>
<dbReference type="GO" id="GO:0006635">
    <property type="term" value="P:fatty acid beta-oxidation"/>
    <property type="evidence" value="ECO:0007669"/>
    <property type="project" value="TreeGrafter"/>
</dbReference>
<keyword evidence="3" id="KW-1133">Transmembrane helix</keyword>
<evidence type="ECO:0000313" key="4">
    <source>
        <dbReference type="EMBL" id="KAK5574767.1"/>
    </source>
</evidence>
<organism evidence="4 5">
    <name type="scientific">Dictyostelium firmibasis</name>
    <dbReference type="NCBI Taxonomy" id="79012"/>
    <lineage>
        <taxon>Eukaryota</taxon>
        <taxon>Amoebozoa</taxon>
        <taxon>Evosea</taxon>
        <taxon>Eumycetozoa</taxon>
        <taxon>Dictyostelia</taxon>
        <taxon>Dictyosteliales</taxon>
        <taxon>Dictyosteliaceae</taxon>
        <taxon>Dictyostelium</taxon>
    </lineage>
</organism>
<dbReference type="GO" id="GO:0003824">
    <property type="term" value="F:catalytic activity"/>
    <property type="evidence" value="ECO:0007669"/>
    <property type="project" value="InterPro"/>
</dbReference>
<keyword evidence="5" id="KW-1185">Reference proteome</keyword>